<evidence type="ECO:0000256" key="1">
    <source>
        <dbReference type="ARBA" id="ARBA00001974"/>
    </source>
</evidence>
<dbReference type="PANTHER" id="PTHR42802:SF1">
    <property type="entry name" value="L-ORNITHINE N(5)-MONOOXYGENASE"/>
    <property type="match status" value="1"/>
</dbReference>
<name>A0A7W9NMH3_9PSEU</name>
<comment type="catalytic activity">
    <reaction evidence="15">
        <text>L-lysine + NADPH + O2 = N(6)-hydroxy-L-lysine + NADP(+) + H2O</text>
        <dbReference type="Rhea" id="RHEA:23228"/>
        <dbReference type="ChEBI" id="CHEBI:15377"/>
        <dbReference type="ChEBI" id="CHEBI:15379"/>
        <dbReference type="ChEBI" id="CHEBI:32551"/>
        <dbReference type="ChEBI" id="CHEBI:57783"/>
        <dbReference type="ChEBI" id="CHEBI:57820"/>
        <dbReference type="ChEBI" id="CHEBI:58349"/>
        <dbReference type="EC" id="1.14.13.59"/>
    </reaction>
</comment>
<protein>
    <recommendedName>
        <fullName evidence="5">L-lysine N6-monooxygenase MbtG</fullName>
        <ecNumber evidence="4">1.14.13.59</ecNumber>
    </recommendedName>
    <alternativeName>
        <fullName evidence="14">Lysine 6-N-hydroxylase</fullName>
    </alternativeName>
    <alternativeName>
        <fullName evidence="13">Lysine N6-hydroxylase</fullName>
    </alternativeName>
    <alternativeName>
        <fullName evidence="11">Lysine-N-oxygenase</fullName>
    </alternativeName>
    <alternativeName>
        <fullName evidence="12">Mycobactin synthase protein G</fullName>
    </alternativeName>
</protein>
<keyword evidence="6" id="KW-0285">Flavoprotein</keyword>
<accession>A0A7W9NMH3</accession>
<keyword evidence="10" id="KW-0503">Monooxygenase</keyword>
<keyword evidence="8" id="KW-0521">NADP</keyword>
<comment type="cofactor">
    <cofactor evidence="1">
        <name>FAD</name>
        <dbReference type="ChEBI" id="CHEBI:57692"/>
    </cofactor>
</comment>
<organism evidence="16 17">
    <name type="scientific">Kutzneria kofuensis</name>
    <dbReference type="NCBI Taxonomy" id="103725"/>
    <lineage>
        <taxon>Bacteria</taxon>
        <taxon>Bacillati</taxon>
        <taxon>Actinomycetota</taxon>
        <taxon>Actinomycetes</taxon>
        <taxon>Pseudonocardiales</taxon>
        <taxon>Pseudonocardiaceae</taxon>
        <taxon>Kutzneria</taxon>
    </lineage>
</organism>
<evidence type="ECO:0000256" key="7">
    <source>
        <dbReference type="ARBA" id="ARBA00022827"/>
    </source>
</evidence>
<evidence type="ECO:0000256" key="8">
    <source>
        <dbReference type="ARBA" id="ARBA00022857"/>
    </source>
</evidence>
<dbReference type="AlphaFoldDB" id="A0A7W9NMH3"/>
<evidence type="ECO:0000256" key="4">
    <source>
        <dbReference type="ARBA" id="ARBA00013076"/>
    </source>
</evidence>
<evidence type="ECO:0000256" key="14">
    <source>
        <dbReference type="ARBA" id="ARBA00032738"/>
    </source>
</evidence>
<sequence>MTDQEVGLLAIGAGPANLALAVAIEESGSDALADETLLLDQSPDIKWQRDLLMPWARSQVSFLKDLVTLRNPRSKFSFLNFLHDSGRLDEFVNLGTFNPFRWEISDYLQWVARSLDRVRIRFNAKAQCIEPTRADDGSITGWKVTLHGGDTIRCRDLVVGGGRDRHIPGVFADLPADRVVHSAQYRTRIAELPPDAPLRAVVVGGAQSAAEMFMALHQNLPNSELTMVVRSIGLQNYQTSKFVNELFFPSFVDVFYDSPPEVRRQLLDEMHLTNYAGLAPPFLEQLYTMLYQQRGVGQERSRVRPLTEVVGARVEDDEVVLDLRDRTSGKVEPLRCDIVLLGTGYDQRMPAMVRDLADRVGLDEVSVSRCYRVDLGDSTWGAMYLQGVNEATHGIADSLISVLAHRSQDIVNDLLARRGELRSA</sequence>
<comment type="caution">
    <text evidence="16">The sequence shown here is derived from an EMBL/GenBank/DDBJ whole genome shotgun (WGS) entry which is preliminary data.</text>
</comment>
<evidence type="ECO:0000256" key="3">
    <source>
        <dbReference type="ARBA" id="ARBA00007588"/>
    </source>
</evidence>
<dbReference type="InterPro" id="IPR036188">
    <property type="entry name" value="FAD/NAD-bd_sf"/>
</dbReference>
<dbReference type="Gene3D" id="3.50.50.60">
    <property type="entry name" value="FAD/NAD(P)-binding domain"/>
    <property type="match status" value="1"/>
</dbReference>
<dbReference type="Pfam" id="PF13434">
    <property type="entry name" value="Lys_Orn_oxgnase"/>
    <property type="match status" value="1"/>
</dbReference>
<dbReference type="Proteomes" id="UP000585638">
    <property type="component" value="Unassembled WGS sequence"/>
</dbReference>
<dbReference type="SUPFAM" id="SSF51905">
    <property type="entry name" value="FAD/NAD(P)-binding domain"/>
    <property type="match status" value="2"/>
</dbReference>
<dbReference type="GO" id="GO:0006879">
    <property type="term" value="P:intracellular iron ion homeostasis"/>
    <property type="evidence" value="ECO:0007669"/>
    <property type="project" value="TreeGrafter"/>
</dbReference>
<evidence type="ECO:0000256" key="13">
    <source>
        <dbReference type="ARBA" id="ARBA00032493"/>
    </source>
</evidence>
<keyword evidence="9 16" id="KW-0560">Oxidoreductase</keyword>
<evidence type="ECO:0000313" key="16">
    <source>
        <dbReference type="EMBL" id="MBB5897353.1"/>
    </source>
</evidence>
<evidence type="ECO:0000256" key="12">
    <source>
        <dbReference type="ARBA" id="ARBA00031158"/>
    </source>
</evidence>
<reference evidence="16 17" key="1">
    <citation type="submission" date="2020-08" db="EMBL/GenBank/DDBJ databases">
        <title>Sequencing the genomes of 1000 actinobacteria strains.</title>
        <authorList>
            <person name="Klenk H.-P."/>
        </authorList>
    </citation>
    <scope>NUCLEOTIDE SEQUENCE [LARGE SCALE GENOMIC DNA]</scope>
    <source>
        <strain evidence="16 17">DSM 43851</strain>
    </source>
</reference>
<dbReference type="PANTHER" id="PTHR42802">
    <property type="entry name" value="MONOOXYGENASE"/>
    <property type="match status" value="1"/>
</dbReference>
<keyword evidence="7" id="KW-0274">FAD</keyword>
<proteinExistence type="inferred from homology"/>
<gene>
    <name evidence="16" type="ORF">BJ998_008612</name>
</gene>
<evidence type="ECO:0000256" key="11">
    <source>
        <dbReference type="ARBA" id="ARBA00029939"/>
    </source>
</evidence>
<evidence type="ECO:0000256" key="15">
    <source>
        <dbReference type="ARBA" id="ARBA00048407"/>
    </source>
</evidence>
<dbReference type="EC" id="1.14.13.59" evidence="4"/>
<evidence type="ECO:0000256" key="10">
    <source>
        <dbReference type="ARBA" id="ARBA00023033"/>
    </source>
</evidence>
<dbReference type="EMBL" id="JACHIR010000003">
    <property type="protein sequence ID" value="MBB5897353.1"/>
    <property type="molecule type" value="Genomic_DNA"/>
</dbReference>
<evidence type="ECO:0000256" key="9">
    <source>
        <dbReference type="ARBA" id="ARBA00023002"/>
    </source>
</evidence>
<comment type="similarity">
    <text evidence="3">Belongs to the lysine N(6)-hydroxylase/L-ornithine N(5)-oxygenase family.</text>
</comment>
<dbReference type="RefSeq" id="WP_184869845.1">
    <property type="nucleotide sequence ID" value="NZ_BAAAWY010000043.1"/>
</dbReference>
<keyword evidence="17" id="KW-1185">Reference proteome</keyword>
<dbReference type="GO" id="GO:0047091">
    <property type="term" value="F:L-lysine 6-monooxygenase (NADPH) activity"/>
    <property type="evidence" value="ECO:0007669"/>
    <property type="project" value="UniProtKB-EC"/>
</dbReference>
<evidence type="ECO:0000256" key="5">
    <source>
        <dbReference type="ARBA" id="ARBA00016406"/>
    </source>
</evidence>
<evidence type="ECO:0000256" key="2">
    <source>
        <dbReference type="ARBA" id="ARBA00004924"/>
    </source>
</evidence>
<evidence type="ECO:0000256" key="6">
    <source>
        <dbReference type="ARBA" id="ARBA00022630"/>
    </source>
</evidence>
<comment type="pathway">
    <text evidence="2">Siderophore biosynthesis.</text>
</comment>
<dbReference type="InterPro" id="IPR025700">
    <property type="entry name" value="Lys/Orn_oxygenase"/>
</dbReference>
<evidence type="ECO:0000313" key="17">
    <source>
        <dbReference type="Proteomes" id="UP000585638"/>
    </source>
</evidence>